<feature type="transmembrane region" description="Helical" evidence="1">
    <location>
        <begin position="143"/>
        <end position="164"/>
    </location>
</feature>
<feature type="transmembrane region" description="Helical" evidence="1">
    <location>
        <begin position="106"/>
        <end position="131"/>
    </location>
</feature>
<evidence type="ECO:0000256" key="1">
    <source>
        <dbReference type="SAM" id="Phobius"/>
    </source>
</evidence>
<dbReference type="OrthoDB" id="2126698at2759"/>
<organism evidence="2 3">
    <name type="scientific">Microthlaspi erraticum</name>
    <dbReference type="NCBI Taxonomy" id="1685480"/>
    <lineage>
        <taxon>Eukaryota</taxon>
        <taxon>Viridiplantae</taxon>
        <taxon>Streptophyta</taxon>
        <taxon>Embryophyta</taxon>
        <taxon>Tracheophyta</taxon>
        <taxon>Spermatophyta</taxon>
        <taxon>Magnoliopsida</taxon>
        <taxon>eudicotyledons</taxon>
        <taxon>Gunneridae</taxon>
        <taxon>Pentapetalae</taxon>
        <taxon>rosids</taxon>
        <taxon>malvids</taxon>
        <taxon>Brassicales</taxon>
        <taxon>Brassicaceae</taxon>
        <taxon>Coluteocarpeae</taxon>
        <taxon>Microthlaspi</taxon>
    </lineage>
</organism>
<keyword evidence="1" id="KW-1133">Transmembrane helix</keyword>
<comment type="caution">
    <text evidence="2">The sequence shown here is derived from an EMBL/GenBank/DDBJ whole genome shotgun (WGS) entry which is preliminary data.</text>
</comment>
<keyword evidence="1" id="KW-0812">Transmembrane</keyword>
<sequence length="211" mass="23007">MVSKQWFFQWFQSNGVSVALGFMALTFTFSTTGCGVLRGSARPKIGDNINMAAFYGVGIPVGIVLTFWPVRFGFMGLWLGMLAAQIASNRPSNRLKGRDLDHTSKLINGVSVALGFMALTFTFSTTGCGVLRGSARLKIGANINMAAFYGVGIPVGIVLTFWPVRFGFMGLWLGMLAAQIASNRPSNRLKGQDLDHTSKLMYFLLILSFLQ</sequence>
<protein>
    <submittedName>
        <fullName evidence="2">Uncharacterized protein</fullName>
    </submittedName>
</protein>
<proteinExistence type="predicted"/>
<feature type="transmembrane region" description="Helical" evidence="1">
    <location>
        <begin position="16"/>
        <end position="37"/>
    </location>
</feature>
<keyword evidence="3" id="KW-1185">Reference proteome</keyword>
<evidence type="ECO:0000313" key="2">
    <source>
        <dbReference type="EMBL" id="CAA7029191.1"/>
    </source>
</evidence>
<reference evidence="2" key="1">
    <citation type="submission" date="2020-01" db="EMBL/GenBank/DDBJ databases">
        <authorList>
            <person name="Mishra B."/>
        </authorList>
    </citation>
    <scope>NUCLEOTIDE SEQUENCE [LARGE SCALE GENOMIC DNA]</scope>
</reference>
<accession>A0A6D2INH6</accession>
<gene>
    <name evidence="2" type="ORF">MERR_LOCUS16426</name>
</gene>
<dbReference type="AlphaFoldDB" id="A0A6D2INH6"/>
<dbReference type="Proteomes" id="UP000467841">
    <property type="component" value="Unassembled WGS sequence"/>
</dbReference>
<name>A0A6D2INH6_9BRAS</name>
<evidence type="ECO:0000313" key="3">
    <source>
        <dbReference type="Proteomes" id="UP000467841"/>
    </source>
</evidence>
<dbReference type="PANTHER" id="PTHR11206">
    <property type="entry name" value="MULTIDRUG RESISTANCE PROTEIN"/>
    <property type="match status" value="1"/>
</dbReference>
<dbReference type="PROSITE" id="PS51257">
    <property type="entry name" value="PROKAR_LIPOPROTEIN"/>
    <property type="match status" value="1"/>
</dbReference>
<dbReference type="EMBL" id="CACVBM020001077">
    <property type="protein sequence ID" value="CAA7029191.1"/>
    <property type="molecule type" value="Genomic_DNA"/>
</dbReference>
<feature type="transmembrane region" description="Helical" evidence="1">
    <location>
        <begin position="49"/>
        <end position="70"/>
    </location>
</feature>
<keyword evidence="1" id="KW-0472">Membrane</keyword>